<dbReference type="Pfam" id="PF00011">
    <property type="entry name" value="HSP20"/>
    <property type="match status" value="1"/>
</dbReference>
<comment type="similarity">
    <text evidence="1 2">Belongs to the small heat shock protein (HSP20) family.</text>
</comment>
<dbReference type="SUPFAM" id="SSF49764">
    <property type="entry name" value="HSP20-like chaperones"/>
    <property type="match status" value="1"/>
</dbReference>
<accession>A0ABW8TCJ0</accession>
<dbReference type="PANTHER" id="PTHR11527">
    <property type="entry name" value="HEAT-SHOCK PROTEIN 20 FAMILY MEMBER"/>
    <property type="match status" value="1"/>
</dbReference>
<dbReference type="RefSeq" id="WP_406786889.1">
    <property type="nucleotide sequence ID" value="NZ_JBJIAA010000005.1"/>
</dbReference>
<evidence type="ECO:0000313" key="4">
    <source>
        <dbReference type="EMBL" id="MFL0250224.1"/>
    </source>
</evidence>
<evidence type="ECO:0000256" key="2">
    <source>
        <dbReference type="RuleBase" id="RU003616"/>
    </source>
</evidence>
<sequence length="148" mass="17516">MFGMVPFRRNNNSVAKRGDYFEDFFNNFFSDDFFAPAVFNNSSFKVDVKEDDNQYLVEADLPGMKKENISLEYENNYLTISAKREDVLEDKRDNYVRRERSYGEFKRSFYVDNVDESKVDASFTDGVLKITLPKKEKGKENRRQIDIH</sequence>
<protein>
    <submittedName>
        <fullName evidence="4">Heat shock protein Hsp18</fullName>
    </submittedName>
</protein>
<feature type="domain" description="SHSP" evidence="3">
    <location>
        <begin position="37"/>
        <end position="148"/>
    </location>
</feature>
<dbReference type="InterPro" id="IPR008978">
    <property type="entry name" value="HSP20-like_chaperone"/>
</dbReference>
<dbReference type="InterPro" id="IPR053570">
    <property type="entry name" value="sHSP/HSP20"/>
</dbReference>
<dbReference type="Proteomes" id="UP001623592">
    <property type="component" value="Unassembled WGS sequence"/>
</dbReference>
<dbReference type="NCBIfam" id="NF042420">
    <property type="entry name" value="Hsp18_Clos"/>
    <property type="match status" value="1"/>
</dbReference>
<comment type="caution">
    <text evidence="4">The sequence shown here is derived from an EMBL/GenBank/DDBJ whole genome shotgun (WGS) entry which is preliminary data.</text>
</comment>
<dbReference type="InterPro" id="IPR031107">
    <property type="entry name" value="Small_HSP"/>
</dbReference>
<evidence type="ECO:0000313" key="5">
    <source>
        <dbReference type="Proteomes" id="UP001623592"/>
    </source>
</evidence>
<evidence type="ECO:0000259" key="3">
    <source>
        <dbReference type="PROSITE" id="PS01031"/>
    </source>
</evidence>
<dbReference type="Gene3D" id="2.60.40.790">
    <property type="match status" value="1"/>
</dbReference>
<evidence type="ECO:0000256" key="1">
    <source>
        <dbReference type="PROSITE-ProRule" id="PRU00285"/>
    </source>
</evidence>
<keyword evidence="4" id="KW-0346">Stress response</keyword>
<organism evidence="4 5">
    <name type="scientific">Clostridium neuense</name>
    <dbReference type="NCBI Taxonomy" id="1728934"/>
    <lineage>
        <taxon>Bacteria</taxon>
        <taxon>Bacillati</taxon>
        <taxon>Bacillota</taxon>
        <taxon>Clostridia</taxon>
        <taxon>Eubacteriales</taxon>
        <taxon>Clostridiaceae</taxon>
        <taxon>Clostridium</taxon>
    </lineage>
</organism>
<name>A0ABW8TCJ0_9CLOT</name>
<dbReference type="EMBL" id="JBJIAA010000005">
    <property type="protein sequence ID" value="MFL0250224.1"/>
    <property type="molecule type" value="Genomic_DNA"/>
</dbReference>
<keyword evidence="5" id="KW-1185">Reference proteome</keyword>
<dbReference type="CDD" id="cd06471">
    <property type="entry name" value="ACD_LpsHSP_like"/>
    <property type="match status" value="1"/>
</dbReference>
<proteinExistence type="inferred from homology"/>
<dbReference type="InterPro" id="IPR002068">
    <property type="entry name" value="A-crystallin/Hsp20_dom"/>
</dbReference>
<dbReference type="PROSITE" id="PS01031">
    <property type="entry name" value="SHSP"/>
    <property type="match status" value="1"/>
</dbReference>
<reference evidence="4 5" key="1">
    <citation type="submission" date="2024-11" db="EMBL/GenBank/DDBJ databases">
        <authorList>
            <person name="Heng Y.C."/>
            <person name="Lim A.C.H."/>
            <person name="Lee J.K.Y."/>
            <person name="Kittelmann S."/>
        </authorList>
    </citation>
    <scope>NUCLEOTIDE SEQUENCE [LARGE SCALE GENOMIC DNA]</scope>
    <source>
        <strain evidence="4 5">WILCCON 0114</strain>
    </source>
</reference>
<gene>
    <name evidence="4" type="primary">hsp18</name>
    <name evidence="4" type="ORF">ACJDT4_07290</name>
</gene>